<dbReference type="STRING" id="80878.RP29_04145"/>
<keyword evidence="2" id="KW-1185">Reference proteome</keyword>
<reference evidence="1 2" key="1">
    <citation type="submission" date="2014-12" db="EMBL/GenBank/DDBJ databases">
        <title>Isolation of bacteria from lake water.</title>
        <authorList>
            <person name="Sheng K.-Y."/>
            <person name="Chin P.-S."/>
            <person name="Chan K.-G."/>
            <person name="Tan G.S."/>
        </authorList>
    </citation>
    <scope>NUCLEOTIDE SEQUENCE [LARGE SCALE GENOMIC DNA]</scope>
    <source>
        <strain evidence="1 2">KY4</strain>
    </source>
</reference>
<comment type="caution">
    <text evidence="1">The sequence shown here is derived from an EMBL/GenBank/DDBJ whole genome shotgun (WGS) entry which is preliminary data.</text>
</comment>
<gene>
    <name evidence="1" type="ORF">RP29_04145</name>
</gene>
<evidence type="ECO:0000313" key="2">
    <source>
        <dbReference type="Proteomes" id="UP000032566"/>
    </source>
</evidence>
<dbReference type="EMBL" id="JXYQ01000009">
    <property type="protein sequence ID" value="KJA11824.1"/>
    <property type="molecule type" value="Genomic_DNA"/>
</dbReference>
<dbReference type="PATRIC" id="fig|80878.5.peg.4259"/>
<protein>
    <submittedName>
        <fullName evidence="1">Uncharacterized protein</fullName>
    </submittedName>
</protein>
<accession>A0A0D7KCS8</accession>
<evidence type="ECO:0000313" key="1">
    <source>
        <dbReference type="EMBL" id="KJA11824.1"/>
    </source>
</evidence>
<name>A0A0D7KCS8_9BURK</name>
<dbReference type="AlphaFoldDB" id="A0A0D7KCS8"/>
<proteinExistence type="predicted"/>
<organism evidence="1 2">
    <name type="scientific">Acidovorax temperans</name>
    <dbReference type="NCBI Taxonomy" id="80878"/>
    <lineage>
        <taxon>Bacteria</taxon>
        <taxon>Pseudomonadati</taxon>
        <taxon>Pseudomonadota</taxon>
        <taxon>Betaproteobacteria</taxon>
        <taxon>Burkholderiales</taxon>
        <taxon>Comamonadaceae</taxon>
        <taxon>Acidovorax</taxon>
    </lineage>
</organism>
<sequence>MSQDLRTAFLCTLAVVMDLVGPVALVSDVRPVLAEPLLVEIESATGQRVQLVWGEGLRSE</sequence>
<dbReference type="Proteomes" id="UP000032566">
    <property type="component" value="Unassembled WGS sequence"/>
</dbReference>